<feature type="compositionally biased region" description="Polar residues" evidence="1">
    <location>
        <begin position="458"/>
        <end position="491"/>
    </location>
</feature>
<feature type="region of interest" description="Disordered" evidence="1">
    <location>
        <begin position="1"/>
        <end position="35"/>
    </location>
</feature>
<reference evidence="2 3" key="1">
    <citation type="journal article" date="2018" name="Mol. Biol. Evol.">
        <title>Broad Genomic Sampling Reveals a Smut Pathogenic Ancestry of the Fungal Clade Ustilaginomycotina.</title>
        <authorList>
            <person name="Kijpornyongpan T."/>
            <person name="Mondo S.J."/>
            <person name="Barry K."/>
            <person name="Sandor L."/>
            <person name="Lee J."/>
            <person name="Lipzen A."/>
            <person name="Pangilinan J."/>
            <person name="LaButti K."/>
            <person name="Hainaut M."/>
            <person name="Henrissat B."/>
            <person name="Grigoriev I.V."/>
            <person name="Spatafora J.W."/>
            <person name="Aime M.C."/>
        </authorList>
    </citation>
    <scope>NUCLEOTIDE SEQUENCE [LARGE SCALE GENOMIC DNA]</scope>
    <source>
        <strain evidence="2 3">MCA 3645</strain>
    </source>
</reference>
<dbReference type="AlphaFoldDB" id="A0A317XLL9"/>
<dbReference type="Proteomes" id="UP000246740">
    <property type="component" value="Unassembled WGS sequence"/>
</dbReference>
<feature type="compositionally biased region" description="Low complexity" evidence="1">
    <location>
        <begin position="353"/>
        <end position="378"/>
    </location>
</feature>
<feature type="compositionally biased region" description="Low complexity" evidence="1">
    <location>
        <begin position="618"/>
        <end position="645"/>
    </location>
</feature>
<feature type="compositionally biased region" description="Polar residues" evidence="1">
    <location>
        <begin position="721"/>
        <end position="731"/>
    </location>
</feature>
<evidence type="ECO:0000313" key="3">
    <source>
        <dbReference type="Proteomes" id="UP000246740"/>
    </source>
</evidence>
<feature type="region of interest" description="Disordered" evidence="1">
    <location>
        <begin position="449"/>
        <end position="491"/>
    </location>
</feature>
<feature type="compositionally biased region" description="Polar residues" evidence="1">
    <location>
        <begin position="243"/>
        <end position="253"/>
    </location>
</feature>
<feature type="region of interest" description="Disordered" evidence="1">
    <location>
        <begin position="296"/>
        <end position="379"/>
    </location>
</feature>
<evidence type="ECO:0000313" key="2">
    <source>
        <dbReference type="EMBL" id="PWY99223.1"/>
    </source>
</evidence>
<name>A0A317XLL9_9BASI</name>
<feature type="compositionally biased region" description="Low complexity" evidence="1">
    <location>
        <begin position="296"/>
        <end position="307"/>
    </location>
</feature>
<dbReference type="STRING" id="1882483.A0A317XLL9"/>
<sequence length="1240" mass="130164">MDAAAQTKPDMASARRSIDNQAPRRAVHPSNLSASPSLVHSLHHKISIGTSNSSSSSGTSNVSRAEHLLLASPSFDSHPSRPASKQHAPQHHQPYHHHHHHHQHGRDRSMPIYVRIVPKDVWLRFHVLPNQTVGSIKDAALLHARAPLYDPALSPRFYQDAIAASANAKLAPVASQAQMNRHRNYSLPKSFISPVPTSNPTSDAVLPSLLLRSTRAASHTSSSLSAPSSTKAHLASLASHLSPSKTLGSIMNQSDRRHHARSTVAQPPPQPEQTASIPISTSASALPSVQPSTSATFASAAMTPSSSYHGTHDSTTDTSASIQSPHGHAMRSSSSARSASGDDVFNGSVQRQPSTSTSATSATSATSPAPSDIDSDPPVEFAINLDASLITGNRDAKEEEERARARLFGWMQSSAALGSRTSTSFSMTTRPAALALPTDSSQIFPLPTAATPTLNPTEPSLQPTSQPTNTPGAAFANSSVPRRSTSPNSTPTIGYSSSFVAFSSPGNRVEAADATTSSRSYQRYHHTDAAHADTDSEARQVLLPLPSSASESLYLGQMSSSQSLNSLSDDISSVNSSEEELIASVAADRRRAADLAYASQSVHLTSHSPMSLSSRAGQTPLAPLSTSPPSALQSGIGSVDSASSSPNRLRSRTVTAADAGRRGTLTAAQSHSIDHAARPRLIPETSQKRGVPAGLLELLNESESPRRPPRSAARPKAPLVSANNTRKTSGTTAAMTIDLASSSILKPLVSPAPSSNDLASSAPATSTSFADAGSPRSILSSSSKANDAPVAAASERCGCTTTANTTAAFDDARLWSDPTRLAGIALDEISQWKDASHDLSGRFSVLSFSNGCVLEEWKTVASYKLRPYELLEMQWSIPTERVYIARNVTGMVRDSVEAGLCEPSPHSPLLEPYWEGWIYMLVGSVKGSAAHHHHLGIGGGGGGGGSGGGGGGGSGAGGLLGRVGGSSGSGSGGSQLVKWKLRWITVKGWRMDVYRKKPRAGEISLPASDSVFPLLALQSVAVNRCSMPVDAALPALETLHPESLTLGFATRPTRTQARSNTGIEQTQLTPSSAVVTLRCITEFDHDSLQKILRRARLRVVARSADLDAAAAIGALANTSTLALNTKTEMSRSNSAQSHLSSHSPSRGQMQGSGAEGSELDLWRRKALFRALVAGRGGTVAPGLVARSSSQPASTGSMGISAPATGRKRNANARSRLCPAGWPRQWEDADAWSSDSEIETV</sequence>
<accession>A0A317XLL9</accession>
<feature type="region of interest" description="Disordered" evidence="1">
    <location>
        <begin position="510"/>
        <end position="536"/>
    </location>
</feature>
<feature type="region of interest" description="Disordered" evidence="1">
    <location>
        <begin position="750"/>
        <end position="783"/>
    </location>
</feature>
<dbReference type="OrthoDB" id="3366752at2759"/>
<gene>
    <name evidence="2" type="ORF">BCV70DRAFT_126597</name>
</gene>
<protein>
    <submittedName>
        <fullName evidence="2">Uncharacterized protein</fullName>
    </submittedName>
</protein>
<feature type="region of interest" description="Disordered" evidence="1">
    <location>
        <begin position="1127"/>
        <end position="1156"/>
    </location>
</feature>
<evidence type="ECO:0000256" key="1">
    <source>
        <dbReference type="SAM" id="MobiDB-lite"/>
    </source>
</evidence>
<feature type="region of interest" description="Disordered" evidence="1">
    <location>
        <begin position="243"/>
        <end position="276"/>
    </location>
</feature>
<feature type="compositionally biased region" description="Polar residues" evidence="1">
    <location>
        <begin position="602"/>
        <end position="617"/>
    </location>
</feature>
<feature type="region of interest" description="Disordered" evidence="1">
    <location>
        <begin position="1180"/>
        <end position="1240"/>
    </location>
</feature>
<dbReference type="EMBL" id="KZ819196">
    <property type="protein sequence ID" value="PWY99223.1"/>
    <property type="molecule type" value="Genomic_DNA"/>
</dbReference>
<feature type="region of interest" description="Disordered" evidence="1">
    <location>
        <begin position="602"/>
        <end position="731"/>
    </location>
</feature>
<dbReference type="InParanoid" id="A0A317XLL9"/>
<feature type="compositionally biased region" description="Basic residues" evidence="1">
    <location>
        <begin position="88"/>
        <end position="105"/>
    </location>
</feature>
<keyword evidence="3" id="KW-1185">Reference proteome</keyword>
<organism evidence="2 3">
    <name type="scientific">Testicularia cyperi</name>
    <dbReference type="NCBI Taxonomy" id="1882483"/>
    <lineage>
        <taxon>Eukaryota</taxon>
        <taxon>Fungi</taxon>
        <taxon>Dikarya</taxon>
        <taxon>Basidiomycota</taxon>
        <taxon>Ustilaginomycotina</taxon>
        <taxon>Ustilaginomycetes</taxon>
        <taxon>Ustilaginales</taxon>
        <taxon>Anthracoideaceae</taxon>
        <taxon>Testicularia</taxon>
    </lineage>
</organism>
<feature type="compositionally biased region" description="Basic and acidic residues" evidence="1">
    <location>
        <begin position="525"/>
        <end position="536"/>
    </location>
</feature>
<feature type="region of interest" description="Disordered" evidence="1">
    <location>
        <begin position="73"/>
        <end position="107"/>
    </location>
</feature>
<feature type="compositionally biased region" description="Low complexity" evidence="1">
    <location>
        <begin position="759"/>
        <end position="772"/>
    </location>
</feature>
<feature type="compositionally biased region" description="Low complexity" evidence="1">
    <location>
        <begin position="1130"/>
        <end position="1145"/>
    </location>
</feature>
<proteinExistence type="predicted"/>
<feature type="compositionally biased region" description="Polar residues" evidence="1">
    <location>
        <begin position="1186"/>
        <end position="1197"/>
    </location>
</feature>